<protein>
    <submittedName>
        <fullName evidence="5">Uncharacterized oxidoreductase YdgJ</fullName>
        <ecNumber evidence="5">1.-.-.-</ecNumber>
    </submittedName>
</protein>
<sequence>MIRVGLIGFGLAGQAFHAPVILGVPGMELACILERHGSRAKERYPKVRVARTLDEMLSDKTIGLCAVATPNDSHFSYTKACLEAGRDVVVDKPFTPTMAEAEQLVHLAAERGRSLTVYQDRRWDGVFRTVKKLLAAGELGEIAEFEARFDRFRLEAKPNAWRERADFPAAGVLWDLGPHLIDQALVLFGEPETISASAFRQRATSAIDDAFDVSMEYPRLRAELRARIIAYAPGPHVLIHGTRGSFVKYGMDPQEEILRSPACPDGDQWGPDWGLEPEERWGTLSLVSGETRKVKTERGDYRGFYANVRDAIDKRAPLDVSPQHALRVMRALLLAHKSSREGRTVPWTETVE</sequence>
<keyword evidence="2 5" id="KW-0560">Oxidoreductase</keyword>
<accession>A0A2U3K684</accession>
<dbReference type="OrthoDB" id="9815825at2"/>
<comment type="similarity">
    <text evidence="1">Belongs to the Gfo/Idh/MocA family.</text>
</comment>
<dbReference type="PANTHER" id="PTHR43708:SF5">
    <property type="entry name" value="CONSERVED EXPRESSED OXIDOREDUCTASE (EUROFUNG)-RELATED"/>
    <property type="match status" value="1"/>
</dbReference>
<feature type="domain" description="Gfo/Idh/MocA-like oxidoreductase N-terminal" evidence="3">
    <location>
        <begin position="2"/>
        <end position="118"/>
    </location>
</feature>
<dbReference type="InterPro" id="IPR055170">
    <property type="entry name" value="GFO_IDH_MocA-like_dom"/>
</dbReference>
<dbReference type="Pfam" id="PF01408">
    <property type="entry name" value="GFO_IDH_MocA"/>
    <property type="match status" value="1"/>
</dbReference>
<dbReference type="Gene3D" id="3.40.50.720">
    <property type="entry name" value="NAD(P)-binding Rossmann-like Domain"/>
    <property type="match status" value="1"/>
</dbReference>
<evidence type="ECO:0000313" key="5">
    <source>
        <dbReference type="EMBL" id="SPF35184.1"/>
    </source>
</evidence>
<evidence type="ECO:0000313" key="6">
    <source>
        <dbReference type="Proteomes" id="UP000238701"/>
    </source>
</evidence>
<dbReference type="InterPro" id="IPR036291">
    <property type="entry name" value="NAD(P)-bd_dom_sf"/>
</dbReference>
<dbReference type="PANTHER" id="PTHR43708">
    <property type="entry name" value="CONSERVED EXPRESSED OXIDOREDUCTASE (EUROFUNG)"/>
    <property type="match status" value="1"/>
</dbReference>
<dbReference type="InterPro" id="IPR000683">
    <property type="entry name" value="Gfo/Idh/MocA-like_OxRdtase_N"/>
</dbReference>
<evidence type="ECO:0000259" key="4">
    <source>
        <dbReference type="Pfam" id="PF22725"/>
    </source>
</evidence>
<dbReference type="InterPro" id="IPR051317">
    <property type="entry name" value="Gfo/Idh/MocA_oxidoreduct"/>
</dbReference>
<dbReference type="GO" id="GO:0000166">
    <property type="term" value="F:nucleotide binding"/>
    <property type="evidence" value="ECO:0007669"/>
    <property type="project" value="InterPro"/>
</dbReference>
<dbReference type="SUPFAM" id="SSF51735">
    <property type="entry name" value="NAD(P)-binding Rossmann-fold domains"/>
    <property type="match status" value="1"/>
</dbReference>
<proteinExistence type="inferred from homology"/>
<feature type="domain" description="GFO/IDH/MocA-like oxidoreductase" evidence="4">
    <location>
        <begin position="127"/>
        <end position="246"/>
    </location>
</feature>
<evidence type="ECO:0000256" key="1">
    <source>
        <dbReference type="ARBA" id="ARBA00010928"/>
    </source>
</evidence>
<evidence type="ECO:0000259" key="3">
    <source>
        <dbReference type="Pfam" id="PF01408"/>
    </source>
</evidence>
<evidence type="ECO:0000256" key="2">
    <source>
        <dbReference type="ARBA" id="ARBA00023002"/>
    </source>
</evidence>
<dbReference type="Pfam" id="PF22725">
    <property type="entry name" value="GFO_IDH_MocA_C3"/>
    <property type="match status" value="1"/>
</dbReference>
<organism evidence="5 6">
    <name type="scientific">Candidatus Sulfotelmatobacter kueseliae</name>
    <dbReference type="NCBI Taxonomy" id="2042962"/>
    <lineage>
        <taxon>Bacteria</taxon>
        <taxon>Pseudomonadati</taxon>
        <taxon>Acidobacteriota</taxon>
        <taxon>Terriglobia</taxon>
        <taxon>Terriglobales</taxon>
        <taxon>Candidatus Korobacteraceae</taxon>
        <taxon>Candidatus Sulfotelmatobacter</taxon>
    </lineage>
</organism>
<gene>
    <name evidence="5" type="primary">ydgJ</name>
    <name evidence="5" type="ORF">SBA1_140075</name>
</gene>
<name>A0A2U3K684_9BACT</name>
<dbReference type="EC" id="1.-.-.-" evidence="5"/>
<dbReference type="GO" id="GO:0016491">
    <property type="term" value="F:oxidoreductase activity"/>
    <property type="evidence" value="ECO:0007669"/>
    <property type="project" value="UniProtKB-KW"/>
</dbReference>
<reference evidence="6" key="1">
    <citation type="submission" date="2018-02" db="EMBL/GenBank/DDBJ databases">
        <authorList>
            <person name="Hausmann B."/>
        </authorList>
    </citation>
    <scope>NUCLEOTIDE SEQUENCE [LARGE SCALE GENOMIC DNA]</scope>
    <source>
        <strain evidence="6">Peat soil MAG SbA1</strain>
    </source>
</reference>
<dbReference type="AlphaFoldDB" id="A0A2U3K684"/>
<dbReference type="EMBL" id="OMOD01000046">
    <property type="protein sequence ID" value="SPF35184.1"/>
    <property type="molecule type" value="Genomic_DNA"/>
</dbReference>
<dbReference type="Gene3D" id="3.30.360.10">
    <property type="entry name" value="Dihydrodipicolinate Reductase, domain 2"/>
    <property type="match status" value="1"/>
</dbReference>
<dbReference type="Proteomes" id="UP000238701">
    <property type="component" value="Unassembled WGS sequence"/>
</dbReference>